<accession>A0A3R8PBZ2</accession>
<evidence type="ECO:0000256" key="1">
    <source>
        <dbReference type="SAM" id="MobiDB-lite"/>
    </source>
</evidence>
<sequence>MQGDRTDTGRVTGAPGVRVPERGGRPAAPPGVVAAAPGAGPSDAGTGPAAGTLVVDPGALLRRAGEIRAVTSRPLTAPGTAPMPGGELTAALAALADRVVDTAAAHTGVAAALADDLAAFTRAVLGADALDAPGARP</sequence>
<dbReference type="AlphaFoldDB" id="A0A3R8PBZ2"/>
<feature type="compositionally biased region" description="Low complexity" evidence="1">
    <location>
        <begin position="30"/>
        <end position="51"/>
    </location>
</feature>
<comment type="caution">
    <text evidence="2">The sequence shown here is derived from an EMBL/GenBank/DDBJ whole genome shotgun (WGS) entry which is preliminary data.</text>
</comment>
<name>A0A3R8PBZ2_9CORY</name>
<feature type="region of interest" description="Disordered" evidence="1">
    <location>
        <begin position="1"/>
        <end position="51"/>
    </location>
</feature>
<proteinExistence type="predicted"/>
<evidence type="ECO:0000313" key="2">
    <source>
        <dbReference type="EMBL" id="RRO86753.1"/>
    </source>
</evidence>
<gene>
    <name evidence="2" type="ORF">CXF48_05670</name>
</gene>
<dbReference type="EMBL" id="PQNK01000007">
    <property type="protein sequence ID" value="RRO86753.1"/>
    <property type="molecule type" value="Genomic_DNA"/>
</dbReference>
<evidence type="ECO:0000313" key="3">
    <source>
        <dbReference type="Proteomes" id="UP000276526"/>
    </source>
</evidence>
<dbReference type="Proteomes" id="UP000276526">
    <property type="component" value="Unassembled WGS sequence"/>
</dbReference>
<protein>
    <submittedName>
        <fullName evidence="2">Uncharacterized protein</fullName>
    </submittedName>
</protein>
<reference evidence="2 3" key="1">
    <citation type="submission" date="2018-01" db="EMBL/GenBank/DDBJ databases">
        <title>Twenty Corynebacterium bovis Genomes.</title>
        <authorList>
            <person name="Gulvik C.A."/>
        </authorList>
    </citation>
    <scope>NUCLEOTIDE SEQUENCE [LARGE SCALE GENOMIC DNA]</scope>
    <source>
        <strain evidence="2 3">F6900</strain>
    </source>
</reference>
<organism evidence="2 3">
    <name type="scientific">Corynebacterium bovis</name>
    <dbReference type="NCBI Taxonomy" id="36808"/>
    <lineage>
        <taxon>Bacteria</taxon>
        <taxon>Bacillati</taxon>
        <taxon>Actinomycetota</taxon>
        <taxon>Actinomycetes</taxon>
        <taxon>Mycobacteriales</taxon>
        <taxon>Corynebacteriaceae</taxon>
        <taxon>Corynebacterium</taxon>
    </lineage>
</organism>